<reference evidence="1 2" key="1">
    <citation type="submission" date="2018-04" db="EMBL/GenBank/DDBJ databases">
        <authorList>
            <person name="Zhang X."/>
            <person name="Yuan J."/>
            <person name="Li F."/>
            <person name="Xiang J."/>
        </authorList>
    </citation>
    <scope>NUCLEOTIDE SEQUENCE [LARGE SCALE GENOMIC DNA]</scope>
    <source>
        <tissue evidence="1">Muscle</tissue>
    </source>
</reference>
<dbReference type="OrthoDB" id="10479248at2759"/>
<name>A0A3R7PLB0_PENVA</name>
<keyword evidence="2" id="KW-1185">Reference proteome</keyword>
<gene>
    <name evidence="1" type="ORF">C7M84_005890</name>
</gene>
<proteinExistence type="predicted"/>
<dbReference type="Proteomes" id="UP000283509">
    <property type="component" value="Unassembled WGS sequence"/>
</dbReference>
<comment type="caution">
    <text evidence="1">The sequence shown here is derived from an EMBL/GenBank/DDBJ whole genome shotgun (WGS) entry which is preliminary data.</text>
</comment>
<evidence type="ECO:0000313" key="1">
    <source>
        <dbReference type="EMBL" id="ROT75556.1"/>
    </source>
</evidence>
<organism evidence="1 2">
    <name type="scientific">Penaeus vannamei</name>
    <name type="common">Whiteleg shrimp</name>
    <name type="synonym">Litopenaeus vannamei</name>
    <dbReference type="NCBI Taxonomy" id="6689"/>
    <lineage>
        <taxon>Eukaryota</taxon>
        <taxon>Metazoa</taxon>
        <taxon>Ecdysozoa</taxon>
        <taxon>Arthropoda</taxon>
        <taxon>Crustacea</taxon>
        <taxon>Multicrustacea</taxon>
        <taxon>Malacostraca</taxon>
        <taxon>Eumalacostraca</taxon>
        <taxon>Eucarida</taxon>
        <taxon>Decapoda</taxon>
        <taxon>Dendrobranchiata</taxon>
        <taxon>Penaeoidea</taxon>
        <taxon>Penaeidae</taxon>
        <taxon>Penaeus</taxon>
    </lineage>
</organism>
<sequence>MATEEVFVEVGSSAELEQLAEALQPDLPECGCVYNIVLMKARLGVHVQSVYVLRRQSAFPVVLFRQKDQASSFGVYCRPADAPYLKAALLVTQVISMKDVWAAAIPDHLVSVLKEVLTARCGKQAEVRLTSQFITFDRQEALSATIARSESGVLCQLGAAGVAQMHRTWKFGKLFPLSVLQALYPAAPSCGFYPQPTSAPPPPLRL</sequence>
<dbReference type="EMBL" id="QCYY01001758">
    <property type="protein sequence ID" value="ROT75556.1"/>
    <property type="molecule type" value="Genomic_DNA"/>
</dbReference>
<dbReference type="AlphaFoldDB" id="A0A3R7PLB0"/>
<accession>A0A3R7PLB0</accession>
<protein>
    <submittedName>
        <fullName evidence="1">Uncharacterized protein</fullName>
    </submittedName>
</protein>
<evidence type="ECO:0000313" key="2">
    <source>
        <dbReference type="Proteomes" id="UP000283509"/>
    </source>
</evidence>
<reference evidence="1 2" key="2">
    <citation type="submission" date="2019-01" db="EMBL/GenBank/DDBJ databases">
        <title>The decoding of complex shrimp genome reveals the adaptation for benthos swimmer, frequently molting mechanism and breeding impact on genome.</title>
        <authorList>
            <person name="Sun Y."/>
            <person name="Gao Y."/>
            <person name="Yu Y."/>
        </authorList>
    </citation>
    <scope>NUCLEOTIDE SEQUENCE [LARGE SCALE GENOMIC DNA]</scope>
    <source>
        <tissue evidence="1">Muscle</tissue>
    </source>
</reference>